<sequence>MLAARSAFLPGLWSASFVHHLGCASCELCKLGVSLCLCVFARCNFFIKVSFHLCSHCGNYFCNVNVLCFCNICNRLAAGQLCLQFFNSDSKCSCYCLGTLAWALVIFALDRWCCSSRCITCCGGCWNCGGCWVCISSRTTWLCKCDYCCTALCHLCTCKSGDAENRCACRDDEPGGHRNLCET</sequence>
<dbReference type="EMBL" id="CAEZTI010000148">
    <property type="protein sequence ID" value="CAB4567982.1"/>
    <property type="molecule type" value="Genomic_DNA"/>
</dbReference>
<reference evidence="1" key="1">
    <citation type="submission" date="2020-05" db="EMBL/GenBank/DDBJ databases">
        <authorList>
            <person name="Chiriac C."/>
            <person name="Salcher M."/>
            <person name="Ghai R."/>
            <person name="Kavagutti S V."/>
        </authorList>
    </citation>
    <scope>NUCLEOTIDE SEQUENCE</scope>
</reference>
<proteinExistence type="predicted"/>
<protein>
    <submittedName>
        <fullName evidence="1">Unannotated protein</fullName>
    </submittedName>
</protein>
<organism evidence="1">
    <name type="scientific">freshwater metagenome</name>
    <dbReference type="NCBI Taxonomy" id="449393"/>
    <lineage>
        <taxon>unclassified sequences</taxon>
        <taxon>metagenomes</taxon>
        <taxon>ecological metagenomes</taxon>
    </lineage>
</organism>
<evidence type="ECO:0000313" key="1">
    <source>
        <dbReference type="EMBL" id="CAB4567982.1"/>
    </source>
</evidence>
<accession>A0A6J6DV25</accession>
<gene>
    <name evidence="1" type="ORF">UFOPK1619_00766</name>
</gene>
<dbReference type="AlphaFoldDB" id="A0A6J6DV25"/>
<name>A0A6J6DV25_9ZZZZ</name>